<dbReference type="OrthoDB" id="5789650at2"/>
<sequence>MVDSTKLPKAKNSFEDIRKKNQIYIDHTDLIYEFAYLDGANFLSRPRRFGKSLLVSTLESLFSHGTEFFKGLKLEKLWNERENGRTYKVIHIDFSSLSFEDKNELNNQIVYVLADTAKRDGVIFPDDYKERSAGLNLKTLVDAAPSEYVLLIDEYDYPLTHSLGNKVLFESYRQYLQGFFGAIKAVTGDMRFIFITGVGRFAKTSVFSQLNNLRDLGLEAKFAPLLGYTEADMHQYFDDYVENAASILNLSKEECYAQIKSHYDGYRFHVGNENTLYNPWSVLNFLSSPENGFKNFWYETGGAYPTLIANYIENIQNVPLESIQKIEIGEDELSNFYDYFTVTPLSILYQSGYLSLRVEENELGGQSLFLVPPNLEVKSSLTKLYYVVVRKDSVESKTIQNISSALILNFEKSDYEKLIKTFSAALNTFGYDDHEAFKSEHYCRDIIYFTLTLSGLNAQREVISEKGRADLVVELSDKRYVFEFKLAKNKAAENKLLEEAVEQIKDKRYGEILPLKELTRIAAVISSDDKAVIQWMHVDAN</sequence>
<dbReference type="PANTHER" id="PTHR34825">
    <property type="entry name" value="CONSERVED PROTEIN, WITH A WEAK D-GALACTARATE DEHYDRATASE/ALTRONATE HYDROLASE DOMAIN"/>
    <property type="match status" value="1"/>
</dbReference>
<feature type="domain" description="AAA-ATPase-like" evidence="1">
    <location>
        <begin position="12"/>
        <end position="207"/>
    </location>
</feature>
<dbReference type="Proteomes" id="UP000243374">
    <property type="component" value="Unassembled WGS sequence"/>
</dbReference>
<evidence type="ECO:0000313" key="2">
    <source>
        <dbReference type="EMBL" id="SFK21836.1"/>
    </source>
</evidence>
<evidence type="ECO:0000259" key="1">
    <source>
        <dbReference type="Pfam" id="PF09820"/>
    </source>
</evidence>
<keyword evidence="3" id="KW-1185">Reference proteome</keyword>
<dbReference type="RefSeq" id="WP_074841053.1">
    <property type="nucleotide sequence ID" value="NZ_CP047056.1"/>
</dbReference>
<dbReference type="Pfam" id="PF08011">
    <property type="entry name" value="PDDEXK_9"/>
    <property type="match status" value="1"/>
</dbReference>
<dbReference type="EMBL" id="FOSF01000039">
    <property type="protein sequence ID" value="SFK21836.1"/>
    <property type="molecule type" value="Genomic_DNA"/>
</dbReference>
<name>A0A662ZCB0_9GAMM</name>
<dbReference type="InterPro" id="IPR018631">
    <property type="entry name" value="AAA-ATPase-like_dom"/>
</dbReference>
<protein>
    <submittedName>
        <fullName evidence="2">PD-(D/E)XK nuclease superfamily protein</fullName>
    </submittedName>
</protein>
<proteinExistence type="predicted"/>
<evidence type="ECO:0000313" key="3">
    <source>
        <dbReference type="Proteomes" id="UP000243374"/>
    </source>
</evidence>
<dbReference type="PANTHER" id="PTHR34825:SF1">
    <property type="entry name" value="AAA-ATPASE-LIKE DOMAIN-CONTAINING PROTEIN"/>
    <property type="match status" value="1"/>
</dbReference>
<dbReference type="Pfam" id="PF09820">
    <property type="entry name" value="AAA-ATPase_like"/>
    <property type="match status" value="1"/>
</dbReference>
<reference evidence="2 3" key="1">
    <citation type="submission" date="2016-10" db="EMBL/GenBank/DDBJ databases">
        <authorList>
            <person name="Varghese N."/>
            <person name="Submissions S."/>
        </authorList>
    </citation>
    <scope>NUCLEOTIDE SEQUENCE [LARGE SCALE GENOMIC DNA]</scope>
    <source>
        <strain evidence="2 3">22B</strain>
    </source>
</reference>
<organism evidence="2 3">
    <name type="scientific">Succinivibrio dextrinosolvens</name>
    <dbReference type="NCBI Taxonomy" id="83771"/>
    <lineage>
        <taxon>Bacteria</taxon>
        <taxon>Pseudomonadati</taxon>
        <taxon>Pseudomonadota</taxon>
        <taxon>Gammaproteobacteria</taxon>
        <taxon>Aeromonadales</taxon>
        <taxon>Succinivibrionaceae</taxon>
        <taxon>Succinivibrio</taxon>
    </lineage>
</organism>
<gene>
    <name evidence="2" type="ORF">SAMN04487865_103912</name>
</gene>
<accession>A0A662ZCB0</accession>
<dbReference type="AlphaFoldDB" id="A0A662ZCB0"/>
<dbReference type="InterPro" id="IPR012547">
    <property type="entry name" value="PDDEXK_9"/>
</dbReference>